<evidence type="ECO:0000259" key="11">
    <source>
        <dbReference type="Pfam" id="PF04494"/>
    </source>
</evidence>
<dbReference type="InterPro" id="IPR036322">
    <property type="entry name" value="WD40_repeat_dom_sf"/>
</dbReference>
<dbReference type="PANTHER" id="PTHR19879">
    <property type="entry name" value="TRANSCRIPTION INITIATION FACTOR TFIID"/>
    <property type="match status" value="1"/>
</dbReference>
<protein>
    <recommendedName>
        <fullName evidence="8">Transcription initiation factor TFIID subunit 5</fullName>
    </recommendedName>
</protein>
<feature type="repeat" description="WD" evidence="9">
    <location>
        <begin position="360"/>
        <end position="401"/>
    </location>
</feature>
<dbReference type="SUPFAM" id="SSF50978">
    <property type="entry name" value="WD40 repeat-like"/>
    <property type="match status" value="1"/>
</dbReference>
<comment type="similarity">
    <text evidence="2">Belongs to the WD repeat TAF5 family.</text>
</comment>
<dbReference type="SMART" id="SM00667">
    <property type="entry name" value="LisH"/>
    <property type="match status" value="1"/>
</dbReference>
<feature type="compositionally biased region" description="Low complexity" evidence="10">
    <location>
        <begin position="12"/>
        <end position="30"/>
    </location>
</feature>
<keyword evidence="6" id="KW-0804">Transcription</keyword>
<evidence type="ECO:0000256" key="5">
    <source>
        <dbReference type="ARBA" id="ARBA00023015"/>
    </source>
</evidence>
<name>A0A6P5A698_BRABE</name>
<dbReference type="GO" id="GO:0005669">
    <property type="term" value="C:transcription factor TFIID complex"/>
    <property type="evidence" value="ECO:0007669"/>
    <property type="project" value="TreeGrafter"/>
</dbReference>
<evidence type="ECO:0000256" key="6">
    <source>
        <dbReference type="ARBA" id="ARBA00023163"/>
    </source>
</evidence>
<evidence type="ECO:0000256" key="9">
    <source>
        <dbReference type="PROSITE-ProRule" id="PRU00221"/>
    </source>
</evidence>
<dbReference type="InterPro" id="IPR001680">
    <property type="entry name" value="WD40_rpt"/>
</dbReference>
<dbReference type="OrthoDB" id="10266330at2759"/>
<feature type="repeat" description="WD" evidence="9">
    <location>
        <begin position="433"/>
        <end position="474"/>
    </location>
</feature>
<evidence type="ECO:0000313" key="12">
    <source>
        <dbReference type="Proteomes" id="UP000515135"/>
    </source>
</evidence>
<dbReference type="GO" id="GO:0006367">
    <property type="term" value="P:transcription initiation at RNA polymerase II promoter"/>
    <property type="evidence" value="ECO:0007669"/>
    <property type="project" value="TreeGrafter"/>
</dbReference>
<dbReference type="CDD" id="cd00200">
    <property type="entry name" value="WD40"/>
    <property type="match status" value="1"/>
</dbReference>
<dbReference type="CDD" id="cd08044">
    <property type="entry name" value="TAF5_NTD2"/>
    <property type="match status" value="1"/>
</dbReference>
<comment type="subcellular location">
    <subcellularLocation>
        <location evidence="1">Nucleus</location>
    </subcellularLocation>
</comment>
<dbReference type="PRINTS" id="PR00320">
    <property type="entry name" value="GPROTEINBRPT"/>
</dbReference>
<evidence type="ECO:0000256" key="10">
    <source>
        <dbReference type="SAM" id="MobiDB-lite"/>
    </source>
</evidence>
<evidence type="ECO:0000256" key="1">
    <source>
        <dbReference type="ARBA" id="ARBA00004123"/>
    </source>
</evidence>
<keyword evidence="12" id="KW-1185">Reference proteome</keyword>
<dbReference type="SMART" id="SM00320">
    <property type="entry name" value="WD40"/>
    <property type="match status" value="6"/>
</dbReference>
<dbReference type="Proteomes" id="UP000515135">
    <property type="component" value="Unplaced"/>
</dbReference>
<feature type="repeat" description="WD" evidence="9">
    <location>
        <begin position="559"/>
        <end position="600"/>
    </location>
</feature>
<evidence type="ECO:0000256" key="2">
    <source>
        <dbReference type="ARBA" id="ARBA00009435"/>
    </source>
</evidence>
<dbReference type="Gene3D" id="2.130.10.10">
    <property type="entry name" value="YVTN repeat-like/Quinoprotein amine dehydrogenase"/>
    <property type="match status" value="2"/>
</dbReference>
<feature type="repeat" description="WD" evidence="9">
    <location>
        <begin position="601"/>
        <end position="635"/>
    </location>
</feature>
<sequence>MADPNRSVVVTDGSNDGSAVSGAAAGVQSSPKTEKGAGTDPGKMDQQTLAAVLQFLKNNNLKEAEAALRQEAKLPDGSGDSSGSSRVATSGEVSSVLSAYESEGDLARYCEYYSSLSSFIESSLDAHKHELGCLLYPVFIHMYLQLVYNKHEKEAQKFFNRFSVEQEDWHQEDLRTLSTVKTREQMEVNDLMDTFRSSKFVLRMSRDSYQSLRRYLKQHDHRELLSILQDHLFIDVFDGVPRNREQVQATSGAMMGEARRDANKVKVLYGLPKEPDINVPLDDDDEGGDGEDKPKKKKQKKDLLLNKNKKADPNAPPPSRIPLPELKDADKLEKVLSWKEGLKRVPLGRDNLPSICFYTLANAFQNVSAVGISEDSSLLAAGFEDCNVRVWSLSPQRLRTMRGASELDQLDKEADDIVERMMDEKSAADSWLLHGHTGPVYATSFSPDREQLLTSSEDGTVRLWSLHTYSNLVVYKGHNYPVWDVQFSPTGYYFVSGGHDRVARLWGTDQFQPIRMFVGHYSDVTCIQYHPNSNYVATGSSDRTVRLWDVLNGNCVRVMTGHKAAVHTLAWSPDGRYLASAGVDKNVLLWDIAYGRLLAEMKGHTDPVYSLCFSREGTILASGGIDNTVKIWDVQKVFEEIAGSDDLTSLDRASLVEVGPLLLGSFATKATPVLKLHFTHRNLLLGCGRYQHN</sequence>
<dbReference type="PROSITE" id="PS50082">
    <property type="entry name" value="WD_REPEATS_2"/>
    <property type="match status" value="6"/>
</dbReference>
<dbReference type="SUPFAM" id="SSF160897">
    <property type="entry name" value="Taf5 N-terminal domain-like"/>
    <property type="match status" value="1"/>
</dbReference>
<accession>A0A6P5A698</accession>
<feature type="region of interest" description="Disordered" evidence="10">
    <location>
        <begin position="276"/>
        <end position="325"/>
    </location>
</feature>
<dbReference type="InterPro" id="IPR015943">
    <property type="entry name" value="WD40/YVTN_repeat-like_dom_sf"/>
</dbReference>
<keyword evidence="4" id="KW-0677">Repeat</keyword>
<dbReference type="Gene3D" id="1.25.40.500">
    <property type="entry name" value="TFIID subunit TAF5, NTD2 domain"/>
    <property type="match status" value="1"/>
</dbReference>
<evidence type="ECO:0000256" key="3">
    <source>
        <dbReference type="ARBA" id="ARBA00022574"/>
    </source>
</evidence>
<dbReference type="AlphaFoldDB" id="A0A6P5A698"/>
<dbReference type="PROSITE" id="PS50294">
    <property type="entry name" value="WD_REPEATS_REGION"/>
    <property type="match status" value="5"/>
</dbReference>
<dbReference type="InterPro" id="IPR006594">
    <property type="entry name" value="LisH"/>
</dbReference>
<dbReference type="InterPro" id="IPR019775">
    <property type="entry name" value="WD40_repeat_CS"/>
</dbReference>
<keyword evidence="3 9" id="KW-0853">WD repeat</keyword>
<feature type="repeat" description="WD" evidence="9">
    <location>
        <begin position="517"/>
        <end position="558"/>
    </location>
</feature>
<organism evidence="12 13">
    <name type="scientific">Branchiostoma belcheri</name>
    <name type="common">Amphioxus</name>
    <dbReference type="NCBI Taxonomy" id="7741"/>
    <lineage>
        <taxon>Eukaryota</taxon>
        <taxon>Metazoa</taxon>
        <taxon>Chordata</taxon>
        <taxon>Cephalochordata</taxon>
        <taxon>Leptocardii</taxon>
        <taxon>Amphioxiformes</taxon>
        <taxon>Branchiostomatidae</taxon>
        <taxon>Branchiostoma</taxon>
    </lineage>
</organism>
<dbReference type="InterPro" id="IPR007582">
    <property type="entry name" value="TFIID_NTD2"/>
</dbReference>
<dbReference type="Pfam" id="PF04494">
    <property type="entry name" value="TFIID_NTD2"/>
    <property type="match status" value="1"/>
</dbReference>
<gene>
    <name evidence="13" type="primary">LOC109485788</name>
</gene>
<dbReference type="PANTHER" id="PTHR19879:SF1">
    <property type="entry name" value="CANNONBALL-RELATED"/>
    <property type="match status" value="1"/>
</dbReference>
<proteinExistence type="inferred from homology"/>
<evidence type="ECO:0000313" key="13">
    <source>
        <dbReference type="RefSeq" id="XP_019645033.1"/>
    </source>
</evidence>
<dbReference type="PROSITE" id="PS50896">
    <property type="entry name" value="LISH"/>
    <property type="match status" value="1"/>
</dbReference>
<keyword evidence="5" id="KW-0805">Transcription regulation</keyword>
<feature type="repeat" description="WD" evidence="9">
    <location>
        <begin position="475"/>
        <end position="516"/>
    </location>
</feature>
<feature type="compositionally biased region" description="Basic and acidic residues" evidence="10">
    <location>
        <begin position="301"/>
        <end position="312"/>
    </location>
</feature>
<feature type="region of interest" description="Disordered" evidence="10">
    <location>
        <begin position="1"/>
        <end position="44"/>
    </location>
</feature>
<dbReference type="GeneID" id="109485788"/>
<reference evidence="13" key="1">
    <citation type="submission" date="2025-08" db="UniProtKB">
        <authorList>
            <consortium name="RefSeq"/>
        </authorList>
    </citation>
    <scope>IDENTIFICATION</scope>
    <source>
        <tissue evidence="13">Gonad</tissue>
    </source>
</reference>
<dbReference type="Pfam" id="PF00400">
    <property type="entry name" value="WD40"/>
    <property type="match status" value="6"/>
</dbReference>
<dbReference type="RefSeq" id="XP_019645033.1">
    <property type="nucleotide sequence ID" value="XM_019789474.1"/>
</dbReference>
<evidence type="ECO:0000256" key="8">
    <source>
        <dbReference type="ARBA" id="ARBA00044130"/>
    </source>
</evidence>
<dbReference type="InterPro" id="IPR020472">
    <property type="entry name" value="WD40_PAC1"/>
</dbReference>
<dbReference type="KEGG" id="bbel:109485788"/>
<dbReference type="PROSITE" id="PS00678">
    <property type="entry name" value="WD_REPEATS_1"/>
    <property type="match status" value="3"/>
</dbReference>
<evidence type="ECO:0000256" key="4">
    <source>
        <dbReference type="ARBA" id="ARBA00022737"/>
    </source>
</evidence>
<evidence type="ECO:0000256" key="7">
    <source>
        <dbReference type="ARBA" id="ARBA00023242"/>
    </source>
</evidence>
<feature type="domain" description="TFIID subunit TAF5 NTD2" evidence="11">
    <location>
        <begin position="105"/>
        <end position="232"/>
    </location>
</feature>
<keyword evidence="7" id="KW-0539">Nucleus</keyword>
<dbReference type="InterPro" id="IPR037264">
    <property type="entry name" value="TFIID_NTD2_sf"/>
</dbReference>
<dbReference type="GO" id="GO:0016251">
    <property type="term" value="F:RNA polymerase II general transcription initiation factor activity"/>
    <property type="evidence" value="ECO:0007669"/>
    <property type="project" value="TreeGrafter"/>
</dbReference>
<dbReference type="FunFam" id="2.130.10.10:FF:000243">
    <property type="entry name" value="Transcription initiation factor TFIID subunit 5"/>
    <property type="match status" value="1"/>
</dbReference>